<evidence type="ECO:0000313" key="2">
    <source>
        <dbReference type="EMBL" id="BCX82752.1"/>
    </source>
</evidence>
<proteinExistence type="predicted"/>
<gene>
    <name evidence="2" type="ORF">MIT9_P2338</name>
</gene>
<accession>A0AAU9CTC5</accession>
<sequence length="474" mass="53036">MPLKDKITPLLAKLPQSNRPRHTLLYVTREATFRAEADGRGRLMGDVETVEKTCDGVDYLPEAVEYVLTQGPRPARRVWILYDRLETHSLALPEAQTTGIGAAALTQALMFELEAVTGMSIVNRQIGYTLTASDDEMRNYWVSLLSQRVFDRLSHLVRQNRARLAAVLHPGGLPAPLTEGFELPWLRIEHWPEVVIALCARHRDEPPEVNVIPTEGMHDGGEGEIAEWLEEHGDVTRREVLSCGRTLLLGEDEQPTYRLDHLEDRQRWLARWAAALAGRDLHVPLLQDAHAINPDYLYMGLSGAAALLVVAAHFGWHTWQKYDYHQKTAELKQIEQQIKTLRDGIKARRDKLDALKGEVSALHEGFKDFPTLLERLRSRPARLLAALARARPAGVVLDGIGRDGDIWKIHGVAVTFSAPNRYATALEAPVATLGFEVLPPVKQDRDLFVHGGPWEFDINLKDLGLAEVARGADG</sequence>
<keyword evidence="1" id="KW-0175">Coiled coil</keyword>
<dbReference type="EMBL" id="AP024714">
    <property type="protein sequence ID" value="BCX82752.1"/>
    <property type="molecule type" value="Genomic_DNA"/>
</dbReference>
<reference evidence="3" key="1">
    <citation type="journal article" date="2024" name="Int. J. Syst. Evol. Microbiol.">
        <title>Methylomarinovum tepidoasis sp. nov., a moderately thermophilic methanotroph of the family Methylothermaceae isolated from a deep-sea hydrothermal field.</title>
        <authorList>
            <person name="Hirayama H."/>
            <person name="Takaki Y."/>
            <person name="Abe M."/>
            <person name="Miyazaki M."/>
            <person name="Uematsu K."/>
            <person name="Matsui Y."/>
            <person name="Takai K."/>
        </authorList>
    </citation>
    <scope>NUCLEOTIDE SEQUENCE [LARGE SCALE GENOMIC DNA]</scope>
    <source>
        <strain evidence="3">IT-9</strain>
    </source>
</reference>
<feature type="coiled-coil region" evidence="1">
    <location>
        <begin position="324"/>
        <end position="351"/>
    </location>
</feature>
<evidence type="ECO:0000313" key="3">
    <source>
        <dbReference type="Proteomes" id="UP001321825"/>
    </source>
</evidence>
<protein>
    <submittedName>
        <fullName evidence="2">Uncharacterized protein</fullName>
    </submittedName>
</protein>
<dbReference type="RefSeq" id="WP_317705139.1">
    <property type="nucleotide sequence ID" value="NZ_AP024714.1"/>
</dbReference>
<name>A0AAU9CTC5_9GAMM</name>
<dbReference type="KEGG" id="mcau:MIT9_P2338"/>
<dbReference type="Proteomes" id="UP001321825">
    <property type="component" value="Chromosome"/>
</dbReference>
<organism evidence="2 3">
    <name type="scientific">Methylomarinovum caldicuralii</name>
    <dbReference type="NCBI Taxonomy" id="438856"/>
    <lineage>
        <taxon>Bacteria</taxon>
        <taxon>Pseudomonadati</taxon>
        <taxon>Pseudomonadota</taxon>
        <taxon>Gammaproteobacteria</taxon>
        <taxon>Methylococcales</taxon>
        <taxon>Methylothermaceae</taxon>
        <taxon>Methylomarinovum</taxon>
    </lineage>
</organism>
<dbReference type="AlphaFoldDB" id="A0AAU9CTC5"/>
<keyword evidence="3" id="KW-1185">Reference proteome</keyword>
<evidence type="ECO:0000256" key="1">
    <source>
        <dbReference type="SAM" id="Coils"/>
    </source>
</evidence>